<evidence type="ECO:0000256" key="1">
    <source>
        <dbReference type="ARBA" id="ARBA00001936"/>
    </source>
</evidence>
<dbReference type="InterPro" id="IPR005135">
    <property type="entry name" value="Endo/exonuclease/phosphatase"/>
</dbReference>
<dbReference type="GO" id="GO:0004527">
    <property type="term" value="F:exonuclease activity"/>
    <property type="evidence" value="ECO:0007669"/>
    <property type="project" value="UniProtKB-KW"/>
</dbReference>
<feature type="signal peptide" evidence="10">
    <location>
        <begin position="1"/>
        <end position="22"/>
    </location>
</feature>
<dbReference type="GO" id="GO:0003697">
    <property type="term" value="F:single-stranded DNA binding"/>
    <property type="evidence" value="ECO:0007669"/>
    <property type="project" value="TreeGrafter"/>
</dbReference>
<organism evidence="12 13">
    <name type="scientific">Nocardioides panaciterrulae</name>
    <dbReference type="NCBI Taxonomy" id="661492"/>
    <lineage>
        <taxon>Bacteria</taxon>
        <taxon>Bacillati</taxon>
        <taxon>Actinomycetota</taxon>
        <taxon>Actinomycetes</taxon>
        <taxon>Propionibacteriales</taxon>
        <taxon>Nocardioidaceae</taxon>
        <taxon>Nocardioides</taxon>
    </lineage>
</organism>
<dbReference type="GO" id="GO:0046872">
    <property type="term" value="F:metal ion binding"/>
    <property type="evidence" value="ECO:0007669"/>
    <property type="project" value="UniProtKB-KW"/>
</dbReference>
<keyword evidence="12" id="KW-0269">Exonuclease</keyword>
<evidence type="ECO:0000313" key="12">
    <source>
        <dbReference type="EMBL" id="NYD42884.1"/>
    </source>
</evidence>
<keyword evidence="8" id="KW-0234">DNA repair</keyword>
<dbReference type="GO" id="GO:0004519">
    <property type="term" value="F:endonuclease activity"/>
    <property type="evidence" value="ECO:0007669"/>
    <property type="project" value="UniProtKB-KW"/>
</dbReference>
<evidence type="ECO:0000313" key="13">
    <source>
        <dbReference type="Proteomes" id="UP000535511"/>
    </source>
</evidence>
<dbReference type="RefSeq" id="WP_179664463.1">
    <property type="nucleotide sequence ID" value="NZ_JACCBG010000001.1"/>
</dbReference>
<feature type="compositionally biased region" description="Basic residues" evidence="9">
    <location>
        <begin position="38"/>
        <end position="49"/>
    </location>
</feature>
<accession>A0A7Y9E844</accession>
<comment type="cofactor">
    <cofactor evidence="1">
        <name>Mn(2+)</name>
        <dbReference type="ChEBI" id="CHEBI:29035"/>
    </cofactor>
</comment>
<dbReference type="AlphaFoldDB" id="A0A7Y9E844"/>
<evidence type="ECO:0000256" key="9">
    <source>
        <dbReference type="SAM" id="MobiDB-lite"/>
    </source>
</evidence>
<keyword evidence="4" id="KW-0479">Metal-binding</keyword>
<evidence type="ECO:0000256" key="4">
    <source>
        <dbReference type="ARBA" id="ARBA00022723"/>
    </source>
</evidence>
<keyword evidence="13" id="KW-1185">Reference proteome</keyword>
<feature type="domain" description="Endonuclease/exonuclease/phosphatase" evidence="11">
    <location>
        <begin position="92"/>
        <end position="377"/>
    </location>
</feature>
<dbReference type="Gene3D" id="3.60.10.10">
    <property type="entry name" value="Endonuclease/exonuclease/phosphatase"/>
    <property type="match status" value="1"/>
</dbReference>
<keyword evidence="12" id="KW-0255">Endonuclease</keyword>
<comment type="caution">
    <text evidence="12">The sequence shown here is derived from an EMBL/GenBank/DDBJ whole genome shotgun (WGS) entry which is preliminary data.</text>
</comment>
<evidence type="ECO:0000259" key="11">
    <source>
        <dbReference type="Pfam" id="PF03372"/>
    </source>
</evidence>
<dbReference type="GO" id="GO:0005737">
    <property type="term" value="C:cytoplasm"/>
    <property type="evidence" value="ECO:0007669"/>
    <property type="project" value="TreeGrafter"/>
</dbReference>
<evidence type="ECO:0000256" key="3">
    <source>
        <dbReference type="ARBA" id="ARBA00022722"/>
    </source>
</evidence>
<dbReference type="Pfam" id="PF03372">
    <property type="entry name" value="Exo_endo_phos"/>
    <property type="match status" value="1"/>
</dbReference>
<sequence>MSLRIRARLAAACLVTLGLALAGPATLDAAQAGDQPHGHHHGHHHRHHGPGQLDVMTQNLYLGSPLTPALAATTPAEFVAAVAQIYGTMVATDFPKRAQAIADTIAHERPDLIGLEEVSKWTATPLVAGANPPSYDFLAILQAALAKRGLHYSVAAVSDNADIGPAPLVAPDFGCGVPTSPTTPQCVVRLQDRDVVLVDDATRGLAVRDSASGEYTAQQTFAPPGTTEPVSFARGWAYIDASYVGKRFRFLVTHLETEDFPAVQEAQAKEFLAGPAHTRGTVIAVGDFNSAADPATTTQPTASYSLLTKSWFDDAWLEAGHGPGLSCCQNGTLSNPTSQLSERIDLVLLHGRVRAINAHLVDDQPISTTPPFWPSDHAGVVARVRLPIW</sequence>
<dbReference type="SUPFAM" id="SSF56219">
    <property type="entry name" value="DNase I-like"/>
    <property type="match status" value="1"/>
</dbReference>
<name>A0A7Y9E844_9ACTN</name>
<keyword evidence="10" id="KW-0732">Signal</keyword>
<protein>
    <submittedName>
        <fullName evidence="12">Endonuclease/exonuclease/phosphatase family metal-dependent hydrolase</fullName>
    </submittedName>
</protein>
<evidence type="ECO:0000256" key="2">
    <source>
        <dbReference type="ARBA" id="ARBA00001946"/>
    </source>
</evidence>
<dbReference type="GO" id="GO:0006302">
    <property type="term" value="P:double-strand break repair"/>
    <property type="evidence" value="ECO:0007669"/>
    <property type="project" value="TreeGrafter"/>
</dbReference>
<gene>
    <name evidence="12" type="ORF">BJZ21_002967</name>
</gene>
<feature type="region of interest" description="Disordered" evidence="9">
    <location>
        <begin position="30"/>
        <end position="51"/>
    </location>
</feature>
<dbReference type="InterPro" id="IPR036691">
    <property type="entry name" value="Endo/exonu/phosph_ase_sf"/>
</dbReference>
<keyword evidence="5" id="KW-0227">DNA damage</keyword>
<evidence type="ECO:0000256" key="6">
    <source>
        <dbReference type="ARBA" id="ARBA00022801"/>
    </source>
</evidence>
<dbReference type="Proteomes" id="UP000535511">
    <property type="component" value="Unassembled WGS sequence"/>
</dbReference>
<dbReference type="PANTHER" id="PTHR15822:SF4">
    <property type="entry name" value="TYROSYL-DNA PHOSPHODIESTERASE 2"/>
    <property type="match status" value="1"/>
</dbReference>
<dbReference type="EMBL" id="JACCBG010000001">
    <property type="protein sequence ID" value="NYD42884.1"/>
    <property type="molecule type" value="Genomic_DNA"/>
</dbReference>
<keyword evidence="3" id="KW-0540">Nuclease</keyword>
<evidence type="ECO:0000256" key="10">
    <source>
        <dbReference type="SAM" id="SignalP"/>
    </source>
</evidence>
<keyword evidence="6 12" id="KW-0378">Hydrolase</keyword>
<dbReference type="GO" id="GO:0070260">
    <property type="term" value="F:5'-tyrosyl-DNA phosphodiesterase activity"/>
    <property type="evidence" value="ECO:0007669"/>
    <property type="project" value="TreeGrafter"/>
</dbReference>
<feature type="chain" id="PRO_5039641951" evidence="10">
    <location>
        <begin position="23"/>
        <end position="389"/>
    </location>
</feature>
<evidence type="ECO:0000256" key="5">
    <source>
        <dbReference type="ARBA" id="ARBA00022763"/>
    </source>
</evidence>
<comment type="cofactor">
    <cofactor evidence="2">
        <name>Mg(2+)</name>
        <dbReference type="ChEBI" id="CHEBI:18420"/>
    </cofactor>
</comment>
<reference evidence="12 13" key="1">
    <citation type="submission" date="2020-07" db="EMBL/GenBank/DDBJ databases">
        <title>Sequencing the genomes of 1000 actinobacteria strains.</title>
        <authorList>
            <person name="Klenk H.-P."/>
        </authorList>
    </citation>
    <scope>NUCLEOTIDE SEQUENCE [LARGE SCALE GENOMIC DNA]</scope>
    <source>
        <strain evidence="12 13">DSM 21350</strain>
    </source>
</reference>
<proteinExistence type="predicted"/>
<dbReference type="InterPro" id="IPR051547">
    <property type="entry name" value="TDP2-like"/>
</dbReference>
<keyword evidence="7" id="KW-0460">Magnesium</keyword>
<evidence type="ECO:0000256" key="7">
    <source>
        <dbReference type="ARBA" id="ARBA00022842"/>
    </source>
</evidence>
<evidence type="ECO:0000256" key="8">
    <source>
        <dbReference type="ARBA" id="ARBA00023204"/>
    </source>
</evidence>
<dbReference type="PANTHER" id="PTHR15822">
    <property type="entry name" value="TRAF AND TNF RECEPTOR-ASSOCIATED PROTEIN"/>
    <property type="match status" value="1"/>
</dbReference>